<organism evidence="2 3">
    <name type="scientific">Jiulongibacter sediminis</name>
    <dbReference type="NCBI Taxonomy" id="1605367"/>
    <lineage>
        <taxon>Bacteria</taxon>
        <taxon>Pseudomonadati</taxon>
        <taxon>Bacteroidota</taxon>
        <taxon>Cytophagia</taxon>
        <taxon>Cytophagales</taxon>
        <taxon>Leadbetterellaceae</taxon>
        <taxon>Jiulongibacter</taxon>
    </lineage>
</organism>
<dbReference type="RefSeq" id="WP_055149922.1">
    <property type="nucleotide sequence ID" value="NZ_CAKZPM010000022.1"/>
</dbReference>
<keyword evidence="1" id="KW-0812">Transmembrane</keyword>
<evidence type="ECO:0000256" key="1">
    <source>
        <dbReference type="SAM" id="Phobius"/>
    </source>
</evidence>
<comment type="caution">
    <text evidence="2">The sequence shown here is derived from an EMBL/GenBank/DDBJ whole genome shotgun (WGS) entry which is preliminary data.</text>
</comment>
<accession>A0A0P7C581</accession>
<keyword evidence="1" id="KW-0472">Membrane</keyword>
<feature type="transmembrane region" description="Helical" evidence="1">
    <location>
        <begin position="87"/>
        <end position="108"/>
    </location>
</feature>
<protein>
    <submittedName>
        <fullName evidence="2">Uncharacterized protein</fullName>
    </submittedName>
</protein>
<reference evidence="2 3" key="1">
    <citation type="submission" date="2015-07" db="EMBL/GenBank/DDBJ databases">
        <title>The draft genome sequence of Leadbetterella sp. JN14-9.</title>
        <authorList>
            <person name="Liu Y."/>
            <person name="Du J."/>
            <person name="Shao Z."/>
        </authorList>
    </citation>
    <scope>NUCLEOTIDE SEQUENCE [LARGE SCALE GENOMIC DNA]</scope>
    <source>
        <strain evidence="2 3">JN14-9</strain>
    </source>
</reference>
<keyword evidence="1" id="KW-1133">Transmembrane helix</keyword>
<gene>
    <name evidence="2" type="ORF">AFM12_15550</name>
</gene>
<feature type="transmembrane region" description="Helical" evidence="1">
    <location>
        <begin position="120"/>
        <end position="137"/>
    </location>
</feature>
<dbReference type="Proteomes" id="UP000050454">
    <property type="component" value="Unassembled WGS sequence"/>
</dbReference>
<evidence type="ECO:0000313" key="2">
    <source>
        <dbReference type="EMBL" id="KPM47215.1"/>
    </source>
</evidence>
<dbReference type="EMBL" id="LGTQ01000012">
    <property type="protein sequence ID" value="KPM47215.1"/>
    <property type="molecule type" value="Genomic_DNA"/>
</dbReference>
<dbReference type="AlphaFoldDB" id="A0A0P7C581"/>
<dbReference type="OrthoDB" id="1451346at2"/>
<evidence type="ECO:0000313" key="3">
    <source>
        <dbReference type="Proteomes" id="UP000050454"/>
    </source>
</evidence>
<dbReference type="STRING" id="1605367.AFM12_15550"/>
<name>A0A0P7C581_9BACT</name>
<sequence>MTSIRTRPRFRTVSKQSAEELKQRIKIHLENYKEEGIIGKVYDAHCSFDIGLKDHHFWSPHLNVNFDENEEEGGTIIRGRYGPAPTIWTVFMFGYGALGISFTFAALYGLSELALKQEAAILWVLPFLLGGILTLWLSGQTGQKLGVEQTFRIHQFFEEAIGEKVHVH</sequence>
<proteinExistence type="predicted"/>
<keyword evidence="3" id="KW-1185">Reference proteome</keyword>